<keyword evidence="6" id="KW-0539">Nucleus</keyword>
<sequence length="217" mass="24198">MVVRGVFEKTYTCCSGDVGSVGCCNAPTHVSAPFDPDDATGYTSTMDKGGQQRDVYALDCEMCYTTAGTELTRLTVIGPRLQVVHDTFVKPTNPILDYNTRYSGITKEDLQDCSVSLLDVQCWMLENFSKDTILIGHSLDSDLRALKLIHRNVVDTSVVFPHKRGPPYKKALKTLCGELLKKIIQEDVNGHDSAEDARSCMELMLMRVKEDIKKIIR</sequence>
<dbReference type="GO" id="GO:0005634">
    <property type="term" value="C:nucleus"/>
    <property type="evidence" value="ECO:0007669"/>
    <property type="project" value="UniProtKB-SubCell"/>
</dbReference>
<evidence type="ECO:0000256" key="6">
    <source>
        <dbReference type="ARBA" id="ARBA00023242"/>
    </source>
</evidence>
<dbReference type="SUPFAM" id="SSF53098">
    <property type="entry name" value="Ribonuclease H-like"/>
    <property type="match status" value="1"/>
</dbReference>
<protein>
    <submittedName>
        <fullName evidence="7">Uncharacterized protein</fullName>
    </submittedName>
</protein>
<dbReference type="InterPro" id="IPR013520">
    <property type="entry name" value="Ribonucl_H"/>
</dbReference>
<evidence type="ECO:0000256" key="5">
    <source>
        <dbReference type="ARBA" id="ARBA00022839"/>
    </source>
</evidence>
<dbReference type="PANTHER" id="PTHR12801">
    <property type="entry name" value="RNA EXONUCLEASE REXO1 / RECO3 FAMILY MEMBER-RELATED"/>
    <property type="match status" value="1"/>
</dbReference>
<dbReference type="SMART" id="SM00479">
    <property type="entry name" value="EXOIII"/>
    <property type="match status" value="1"/>
</dbReference>
<evidence type="ECO:0000313" key="7">
    <source>
        <dbReference type="EMBL" id="CAD7234855.1"/>
    </source>
</evidence>
<dbReference type="InterPro" id="IPR034922">
    <property type="entry name" value="REX1-like_exo"/>
</dbReference>
<proteinExistence type="inferred from homology"/>
<dbReference type="CDD" id="cd06145">
    <property type="entry name" value="REX1_like"/>
    <property type="match status" value="1"/>
</dbReference>
<dbReference type="EMBL" id="OB670150">
    <property type="protein sequence ID" value="CAD7234855.1"/>
    <property type="molecule type" value="Genomic_DNA"/>
</dbReference>
<evidence type="ECO:0000256" key="3">
    <source>
        <dbReference type="ARBA" id="ARBA00022722"/>
    </source>
</evidence>
<dbReference type="InterPro" id="IPR047021">
    <property type="entry name" value="REXO1/3/4-like"/>
</dbReference>
<dbReference type="GO" id="GO:0003676">
    <property type="term" value="F:nucleic acid binding"/>
    <property type="evidence" value="ECO:0007669"/>
    <property type="project" value="InterPro"/>
</dbReference>
<comment type="subcellular location">
    <subcellularLocation>
        <location evidence="1">Nucleus</location>
    </subcellularLocation>
</comment>
<dbReference type="PANTHER" id="PTHR12801:SF115">
    <property type="entry name" value="FI18136P1-RELATED"/>
    <property type="match status" value="1"/>
</dbReference>
<dbReference type="OrthoDB" id="206335at2759"/>
<dbReference type="InterPro" id="IPR036397">
    <property type="entry name" value="RNaseH_sf"/>
</dbReference>
<keyword evidence="4" id="KW-0378">Hydrolase</keyword>
<reference evidence="7" key="1">
    <citation type="submission" date="2020-11" db="EMBL/GenBank/DDBJ databases">
        <authorList>
            <person name="Tran Van P."/>
        </authorList>
    </citation>
    <scope>NUCLEOTIDE SEQUENCE</scope>
</reference>
<evidence type="ECO:0000256" key="1">
    <source>
        <dbReference type="ARBA" id="ARBA00004123"/>
    </source>
</evidence>
<dbReference type="AlphaFoldDB" id="A0A7R8ZSH3"/>
<name>A0A7R8ZSH3_9CRUS</name>
<accession>A0A7R8ZSH3</accession>
<dbReference type="GO" id="GO:0004527">
    <property type="term" value="F:exonuclease activity"/>
    <property type="evidence" value="ECO:0007669"/>
    <property type="project" value="UniProtKB-KW"/>
</dbReference>
<dbReference type="FunFam" id="3.30.420.10:FF:000019">
    <property type="entry name" value="RNA exonuclease NEF-sp"/>
    <property type="match status" value="1"/>
</dbReference>
<comment type="similarity">
    <text evidence="2">Belongs to the REXO1/REXO3 family.</text>
</comment>
<keyword evidence="5" id="KW-0269">Exonuclease</keyword>
<evidence type="ECO:0000256" key="2">
    <source>
        <dbReference type="ARBA" id="ARBA00006357"/>
    </source>
</evidence>
<dbReference type="InterPro" id="IPR012337">
    <property type="entry name" value="RNaseH-like_sf"/>
</dbReference>
<keyword evidence="3" id="KW-0540">Nuclease</keyword>
<evidence type="ECO:0000256" key="4">
    <source>
        <dbReference type="ARBA" id="ARBA00022801"/>
    </source>
</evidence>
<dbReference type="Gene3D" id="3.30.420.10">
    <property type="entry name" value="Ribonuclease H-like superfamily/Ribonuclease H"/>
    <property type="match status" value="1"/>
</dbReference>
<organism evidence="7">
    <name type="scientific">Cyprideis torosa</name>
    <dbReference type="NCBI Taxonomy" id="163714"/>
    <lineage>
        <taxon>Eukaryota</taxon>
        <taxon>Metazoa</taxon>
        <taxon>Ecdysozoa</taxon>
        <taxon>Arthropoda</taxon>
        <taxon>Crustacea</taxon>
        <taxon>Oligostraca</taxon>
        <taxon>Ostracoda</taxon>
        <taxon>Podocopa</taxon>
        <taxon>Podocopida</taxon>
        <taxon>Cytherocopina</taxon>
        <taxon>Cytheroidea</taxon>
        <taxon>Cytherideidae</taxon>
        <taxon>Cyprideis</taxon>
    </lineage>
</organism>
<gene>
    <name evidence="7" type="ORF">CTOB1V02_LOCUS12671</name>
</gene>
<dbReference type="Pfam" id="PF00929">
    <property type="entry name" value="RNase_T"/>
    <property type="match status" value="1"/>
</dbReference>